<name>A0A645GGA2_9ZZZZ</name>
<reference evidence="2" key="1">
    <citation type="submission" date="2019-08" db="EMBL/GenBank/DDBJ databases">
        <authorList>
            <person name="Kucharzyk K."/>
            <person name="Murdoch R.W."/>
            <person name="Higgins S."/>
            <person name="Loffler F."/>
        </authorList>
    </citation>
    <scope>NUCLEOTIDE SEQUENCE</scope>
</reference>
<keyword evidence="1" id="KW-1133">Transmembrane helix</keyword>
<proteinExistence type="predicted"/>
<dbReference type="EMBL" id="VSSQ01074977">
    <property type="protein sequence ID" value="MPN25705.1"/>
    <property type="molecule type" value="Genomic_DNA"/>
</dbReference>
<accession>A0A645GGA2</accession>
<keyword evidence="1" id="KW-0472">Membrane</keyword>
<gene>
    <name evidence="2" type="ORF">SDC9_173119</name>
</gene>
<protein>
    <submittedName>
        <fullName evidence="2">Uncharacterized protein</fullName>
    </submittedName>
</protein>
<comment type="caution">
    <text evidence="2">The sequence shown here is derived from an EMBL/GenBank/DDBJ whole genome shotgun (WGS) entry which is preliminary data.</text>
</comment>
<feature type="transmembrane region" description="Helical" evidence="1">
    <location>
        <begin position="24"/>
        <end position="42"/>
    </location>
</feature>
<evidence type="ECO:0000313" key="2">
    <source>
        <dbReference type="EMBL" id="MPN25705.1"/>
    </source>
</evidence>
<evidence type="ECO:0000256" key="1">
    <source>
        <dbReference type="SAM" id="Phobius"/>
    </source>
</evidence>
<feature type="transmembrane region" description="Helical" evidence="1">
    <location>
        <begin position="62"/>
        <end position="83"/>
    </location>
</feature>
<keyword evidence="1" id="KW-0812">Transmembrane</keyword>
<dbReference type="AlphaFoldDB" id="A0A645GGA2"/>
<organism evidence="2">
    <name type="scientific">bioreactor metagenome</name>
    <dbReference type="NCBI Taxonomy" id="1076179"/>
    <lineage>
        <taxon>unclassified sequences</taxon>
        <taxon>metagenomes</taxon>
        <taxon>ecological metagenomes</taxon>
    </lineage>
</organism>
<sequence length="236" mass="26560">MGSCQFVQCLGIHQQDIRITDSRVYLRIYSSVLITFLRIDVFHHSDAGRYPAVVGTHNFSSVIFTIIVKCLEITVSGIFRTYIGPMSTTKSHRRIETGLPVGIFQPHIFSQVGILSITLCKTFRTDIPVEWLAVIHRISITLLTGDTMAIPSSTPAYRHLVTGHRLYTIFVIQLVITAREDQFRVFRNVKVAIKQGTVRVQRIDILPSAFLPALLRIHRMIGRFNGLGIGSPESSI</sequence>